<comment type="caution">
    <text evidence="2">The sequence shown here is derived from an EMBL/GenBank/DDBJ whole genome shotgun (WGS) entry which is preliminary data.</text>
</comment>
<sequence length="120" mass="13159">MKAVHPAEIDLVGVDTMCITMKRTFPETPTAQEKRHSVPPRGSTKEIHWEGLGDVTVHENSKTGRIVMTSVETSLTTLENSHFEKTGHQQAGNQCENAIITCVASIRRGSDATGVQMEKN</sequence>
<evidence type="ECO:0000313" key="3">
    <source>
        <dbReference type="Proteomes" id="UP001195483"/>
    </source>
</evidence>
<reference evidence="2" key="2">
    <citation type="journal article" date="2021" name="Genome Biol. Evol.">
        <title>Developing a high-quality reference genome for a parasitic bivalve with doubly uniparental inheritance (Bivalvia: Unionida).</title>
        <authorList>
            <person name="Smith C.H."/>
        </authorList>
    </citation>
    <scope>NUCLEOTIDE SEQUENCE</scope>
    <source>
        <strain evidence="2">CHS0354</strain>
        <tissue evidence="2">Mantle</tissue>
    </source>
</reference>
<feature type="region of interest" description="Disordered" evidence="1">
    <location>
        <begin position="25"/>
        <end position="46"/>
    </location>
</feature>
<proteinExistence type="predicted"/>
<evidence type="ECO:0000256" key="1">
    <source>
        <dbReference type="SAM" id="MobiDB-lite"/>
    </source>
</evidence>
<reference evidence="2" key="3">
    <citation type="submission" date="2023-05" db="EMBL/GenBank/DDBJ databases">
        <authorList>
            <person name="Smith C.H."/>
        </authorList>
    </citation>
    <scope>NUCLEOTIDE SEQUENCE</scope>
    <source>
        <strain evidence="2">CHS0354</strain>
        <tissue evidence="2">Mantle</tissue>
    </source>
</reference>
<gene>
    <name evidence="2" type="ORF">CHS0354_024326</name>
</gene>
<protein>
    <submittedName>
        <fullName evidence="2">Uncharacterized protein</fullName>
    </submittedName>
</protein>
<keyword evidence="3" id="KW-1185">Reference proteome</keyword>
<name>A0AAE0VEY7_9BIVA</name>
<dbReference type="EMBL" id="JAEAOA010001442">
    <property type="protein sequence ID" value="KAK3575806.1"/>
    <property type="molecule type" value="Genomic_DNA"/>
</dbReference>
<organism evidence="2 3">
    <name type="scientific">Potamilus streckersoni</name>
    <dbReference type="NCBI Taxonomy" id="2493646"/>
    <lineage>
        <taxon>Eukaryota</taxon>
        <taxon>Metazoa</taxon>
        <taxon>Spiralia</taxon>
        <taxon>Lophotrochozoa</taxon>
        <taxon>Mollusca</taxon>
        <taxon>Bivalvia</taxon>
        <taxon>Autobranchia</taxon>
        <taxon>Heteroconchia</taxon>
        <taxon>Palaeoheterodonta</taxon>
        <taxon>Unionida</taxon>
        <taxon>Unionoidea</taxon>
        <taxon>Unionidae</taxon>
        <taxon>Ambleminae</taxon>
        <taxon>Lampsilini</taxon>
        <taxon>Potamilus</taxon>
    </lineage>
</organism>
<dbReference type="AlphaFoldDB" id="A0AAE0VEY7"/>
<reference evidence="2" key="1">
    <citation type="journal article" date="2021" name="Genome Biol. Evol.">
        <title>A High-Quality Reference Genome for a Parasitic Bivalve with Doubly Uniparental Inheritance (Bivalvia: Unionida).</title>
        <authorList>
            <person name="Smith C.H."/>
        </authorList>
    </citation>
    <scope>NUCLEOTIDE SEQUENCE</scope>
    <source>
        <strain evidence="2">CHS0354</strain>
    </source>
</reference>
<dbReference type="Proteomes" id="UP001195483">
    <property type="component" value="Unassembled WGS sequence"/>
</dbReference>
<evidence type="ECO:0000313" key="2">
    <source>
        <dbReference type="EMBL" id="KAK3575806.1"/>
    </source>
</evidence>
<accession>A0AAE0VEY7</accession>